<evidence type="ECO:0000256" key="1">
    <source>
        <dbReference type="SAM" id="Phobius"/>
    </source>
</evidence>
<keyword evidence="1" id="KW-0472">Membrane</keyword>
<keyword evidence="3" id="KW-1185">Reference proteome</keyword>
<keyword evidence="1" id="KW-1133">Transmembrane helix</keyword>
<feature type="transmembrane region" description="Helical" evidence="1">
    <location>
        <begin position="99"/>
        <end position="118"/>
    </location>
</feature>
<comment type="caution">
    <text evidence="2">The sequence shown here is derived from an EMBL/GenBank/DDBJ whole genome shotgun (WGS) entry which is preliminary data.</text>
</comment>
<reference evidence="2 3" key="1">
    <citation type="journal article" date="2023" name="Plants (Basel)">
        <title>Bridging the Gap: Combining Genomics and Transcriptomics Approaches to Understand Stylosanthes scabra, an Orphan Legume from the Brazilian Caatinga.</title>
        <authorList>
            <person name="Ferreira-Neto J.R.C."/>
            <person name="da Silva M.D."/>
            <person name="Binneck E."/>
            <person name="de Melo N.F."/>
            <person name="da Silva R.H."/>
            <person name="de Melo A.L.T.M."/>
            <person name="Pandolfi V."/>
            <person name="Bustamante F.O."/>
            <person name="Brasileiro-Vidal A.C."/>
            <person name="Benko-Iseppon A.M."/>
        </authorList>
    </citation>
    <scope>NUCLEOTIDE SEQUENCE [LARGE SCALE GENOMIC DNA]</scope>
    <source>
        <tissue evidence="2">Leaves</tissue>
    </source>
</reference>
<gene>
    <name evidence="2" type="ORF">PIB30_063576</name>
</gene>
<evidence type="ECO:0000313" key="3">
    <source>
        <dbReference type="Proteomes" id="UP001341840"/>
    </source>
</evidence>
<organism evidence="2 3">
    <name type="scientific">Stylosanthes scabra</name>
    <dbReference type="NCBI Taxonomy" id="79078"/>
    <lineage>
        <taxon>Eukaryota</taxon>
        <taxon>Viridiplantae</taxon>
        <taxon>Streptophyta</taxon>
        <taxon>Embryophyta</taxon>
        <taxon>Tracheophyta</taxon>
        <taxon>Spermatophyta</taxon>
        <taxon>Magnoliopsida</taxon>
        <taxon>eudicotyledons</taxon>
        <taxon>Gunneridae</taxon>
        <taxon>Pentapetalae</taxon>
        <taxon>rosids</taxon>
        <taxon>fabids</taxon>
        <taxon>Fabales</taxon>
        <taxon>Fabaceae</taxon>
        <taxon>Papilionoideae</taxon>
        <taxon>50 kb inversion clade</taxon>
        <taxon>dalbergioids sensu lato</taxon>
        <taxon>Dalbergieae</taxon>
        <taxon>Pterocarpus clade</taxon>
        <taxon>Stylosanthes</taxon>
    </lineage>
</organism>
<accession>A0ABU6YKB8</accession>
<dbReference type="EMBL" id="JASCZI010242262">
    <property type="protein sequence ID" value="MED6210381.1"/>
    <property type="molecule type" value="Genomic_DNA"/>
</dbReference>
<name>A0ABU6YKB8_9FABA</name>
<sequence>MGNTYTVLMELCLNLVRSGILGDCSFDALSRRADLRSNYFLWVDEIGDVEKSMGAQERLEESRKKTDPHLGAHCSNEDVMKISKTMAYMAQELKFIRKLMHGICVGFGVLNLVVLLVIEKLATKFDCQ</sequence>
<dbReference type="Proteomes" id="UP001341840">
    <property type="component" value="Unassembled WGS sequence"/>
</dbReference>
<keyword evidence="1" id="KW-0812">Transmembrane</keyword>
<proteinExistence type="predicted"/>
<protein>
    <submittedName>
        <fullName evidence="2">Uncharacterized protein</fullName>
    </submittedName>
</protein>
<evidence type="ECO:0000313" key="2">
    <source>
        <dbReference type="EMBL" id="MED6210381.1"/>
    </source>
</evidence>